<dbReference type="OrthoDB" id="416441at2759"/>
<dbReference type="Proteomes" id="UP001140513">
    <property type="component" value="Unassembled WGS sequence"/>
</dbReference>
<dbReference type="GeneID" id="80914814"/>
<evidence type="ECO:0008006" key="3">
    <source>
        <dbReference type="Google" id="ProtNLM"/>
    </source>
</evidence>
<comment type="caution">
    <text evidence="1">The sequence shown here is derived from an EMBL/GenBank/DDBJ whole genome shotgun (WGS) entry which is preliminary data.</text>
</comment>
<proteinExistence type="predicted"/>
<dbReference type="EMBL" id="JAPEUX010000008">
    <property type="protein sequence ID" value="KAJ4347343.1"/>
    <property type="molecule type" value="Genomic_DNA"/>
</dbReference>
<dbReference type="RefSeq" id="XP_056067143.1">
    <property type="nucleotide sequence ID" value="XM_056220016.1"/>
</dbReference>
<dbReference type="InterPro" id="IPR029058">
    <property type="entry name" value="AB_hydrolase_fold"/>
</dbReference>
<protein>
    <recommendedName>
        <fullName evidence="3">Xaa-Pro dipeptidyl-peptidase-like domain-containing protein</fullName>
    </recommendedName>
</protein>
<name>A0A9W8XD67_9PLEO</name>
<dbReference type="SUPFAM" id="SSF53474">
    <property type="entry name" value="alpha/beta-Hydrolases"/>
    <property type="match status" value="1"/>
</dbReference>
<evidence type="ECO:0000313" key="1">
    <source>
        <dbReference type="EMBL" id="KAJ4347343.1"/>
    </source>
</evidence>
<dbReference type="Gene3D" id="3.40.50.1820">
    <property type="entry name" value="alpha/beta hydrolase"/>
    <property type="match status" value="1"/>
</dbReference>
<gene>
    <name evidence="1" type="ORF">N0V89_011284</name>
</gene>
<sequence>MPDILTVDETSYLYFLEQNVSVPLKSGVGVIRANVYRPKADGPQQVTWPVIVTYGPYGKDIPYET</sequence>
<organism evidence="1 2">
    <name type="scientific">Didymosphaeria variabile</name>
    <dbReference type="NCBI Taxonomy" id="1932322"/>
    <lineage>
        <taxon>Eukaryota</taxon>
        <taxon>Fungi</taxon>
        <taxon>Dikarya</taxon>
        <taxon>Ascomycota</taxon>
        <taxon>Pezizomycotina</taxon>
        <taxon>Dothideomycetes</taxon>
        <taxon>Pleosporomycetidae</taxon>
        <taxon>Pleosporales</taxon>
        <taxon>Massarineae</taxon>
        <taxon>Didymosphaeriaceae</taxon>
        <taxon>Didymosphaeria</taxon>
    </lineage>
</organism>
<dbReference type="AlphaFoldDB" id="A0A9W8XD67"/>
<keyword evidence="2" id="KW-1185">Reference proteome</keyword>
<reference evidence="1" key="1">
    <citation type="submission" date="2022-10" db="EMBL/GenBank/DDBJ databases">
        <title>Tapping the CABI collections for fungal endophytes: first genome assemblies for Collariella, Neodidymelliopsis, Ascochyta clinopodiicola, Didymella pomorum, Didymosphaeria variabile, Neocosmospora piperis and Neocucurbitaria cava.</title>
        <authorList>
            <person name="Hill R."/>
        </authorList>
    </citation>
    <scope>NUCLEOTIDE SEQUENCE</scope>
    <source>
        <strain evidence="1">IMI 356815</strain>
    </source>
</reference>
<evidence type="ECO:0000313" key="2">
    <source>
        <dbReference type="Proteomes" id="UP001140513"/>
    </source>
</evidence>
<accession>A0A9W8XD67</accession>